<feature type="domain" description="N-acetylmuramoyl-L-alanine amidase" evidence="1">
    <location>
        <begin position="15"/>
        <end position="156"/>
    </location>
</feature>
<dbReference type="SUPFAM" id="SSF55846">
    <property type="entry name" value="N-acetylmuramoyl-L-alanine amidase-like"/>
    <property type="match status" value="1"/>
</dbReference>
<dbReference type="Gene3D" id="3.40.80.10">
    <property type="entry name" value="Peptidoglycan recognition protein-like"/>
    <property type="match status" value="1"/>
</dbReference>
<dbReference type="SMART" id="SM00644">
    <property type="entry name" value="Ami_2"/>
    <property type="match status" value="1"/>
</dbReference>
<gene>
    <name evidence="2" type="ORF">ACFFK0_26050</name>
</gene>
<evidence type="ECO:0000313" key="2">
    <source>
        <dbReference type="EMBL" id="MFC0215864.1"/>
    </source>
</evidence>
<keyword evidence="3" id="KW-1185">Reference proteome</keyword>
<evidence type="ECO:0000313" key="3">
    <source>
        <dbReference type="Proteomes" id="UP001589776"/>
    </source>
</evidence>
<accession>A0ABV6DT73</accession>
<protein>
    <submittedName>
        <fullName evidence="2">N-acetylmuramoyl-L-alanine amidase family protein</fullName>
    </submittedName>
</protein>
<evidence type="ECO:0000259" key="1">
    <source>
        <dbReference type="SMART" id="SM00644"/>
    </source>
</evidence>
<name>A0ABV6DT73_9BACL</name>
<organism evidence="2 3">
    <name type="scientific">Paenibacillus chartarius</name>
    <dbReference type="NCBI Taxonomy" id="747481"/>
    <lineage>
        <taxon>Bacteria</taxon>
        <taxon>Bacillati</taxon>
        <taxon>Bacillota</taxon>
        <taxon>Bacilli</taxon>
        <taxon>Bacillales</taxon>
        <taxon>Paenibacillaceae</taxon>
        <taxon>Paenibacillus</taxon>
    </lineage>
</organism>
<comment type="caution">
    <text evidence="2">The sequence shown here is derived from an EMBL/GenBank/DDBJ whole genome shotgun (WGS) entry which is preliminary data.</text>
</comment>
<sequence length="234" mass="26142">MCAYSLYPVIVDWIPGLPQIPYRGGVGRWEGVVMHQTANPNDTARSERAYEARTFQNAFVHEFIDPNEIIQVANPDYLAYGAGPNANPRFIHLELCSNKTAEQFARSFDAWCQRAAYYLALRGLGVTTARPDGSGTLWSHYEVTRYLGGTTHSDPIDYIKSWGKSWQDVVNTVQYHYDAIIGGADTMPVMSVEDANKLIAFLSAAYFATDVPAAREEFHRLANALRRASGQPDE</sequence>
<dbReference type="InterPro" id="IPR036505">
    <property type="entry name" value="Amidase/PGRP_sf"/>
</dbReference>
<dbReference type="EMBL" id="JBHLWN010000105">
    <property type="protein sequence ID" value="MFC0215864.1"/>
    <property type="molecule type" value="Genomic_DNA"/>
</dbReference>
<dbReference type="Proteomes" id="UP001589776">
    <property type="component" value="Unassembled WGS sequence"/>
</dbReference>
<dbReference type="Pfam" id="PF01510">
    <property type="entry name" value="Amidase_2"/>
    <property type="match status" value="1"/>
</dbReference>
<dbReference type="InterPro" id="IPR002502">
    <property type="entry name" value="Amidase_domain"/>
</dbReference>
<dbReference type="CDD" id="cd06583">
    <property type="entry name" value="PGRP"/>
    <property type="match status" value="1"/>
</dbReference>
<reference evidence="2 3" key="1">
    <citation type="submission" date="2024-09" db="EMBL/GenBank/DDBJ databases">
        <authorList>
            <person name="Sun Q."/>
            <person name="Mori K."/>
        </authorList>
    </citation>
    <scope>NUCLEOTIDE SEQUENCE [LARGE SCALE GENOMIC DNA]</scope>
    <source>
        <strain evidence="2 3">CCM 7759</strain>
    </source>
</reference>
<dbReference type="RefSeq" id="WP_377473461.1">
    <property type="nucleotide sequence ID" value="NZ_JBHLWN010000105.1"/>
</dbReference>
<proteinExistence type="predicted"/>